<feature type="chain" id="PRO_5002983867" evidence="1">
    <location>
        <begin position="30"/>
        <end position="227"/>
    </location>
</feature>
<dbReference type="AlphaFoldDB" id="C7RLW7"/>
<protein>
    <submittedName>
        <fullName evidence="2">Uncharacterized protein</fullName>
    </submittedName>
</protein>
<name>C7RLW7_ACCRE</name>
<proteinExistence type="predicted"/>
<evidence type="ECO:0000313" key="2">
    <source>
        <dbReference type="EMBL" id="ACV35216.1"/>
    </source>
</evidence>
<organism evidence="2">
    <name type="scientific">Accumulibacter regalis</name>
    <dbReference type="NCBI Taxonomy" id="522306"/>
    <lineage>
        <taxon>Bacteria</taxon>
        <taxon>Pseudomonadati</taxon>
        <taxon>Pseudomonadota</taxon>
        <taxon>Betaproteobacteria</taxon>
        <taxon>Candidatus Accumulibacter</taxon>
    </lineage>
</organism>
<gene>
    <name evidence="2" type="ordered locus">CAP2UW1_1919</name>
</gene>
<reference evidence="2" key="1">
    <citation type="submission" date="2009-08" db="EMBL/GenBank/DDBJ databases">
        <authorList>
            <consortium name="US DOE Joint Genome Institute"/>
            <person name="Lucas S."/>
            <person name="Copeland A."/>
            <person name="Lapidus A."/>
            <person name="Glavina del Rio T."/>
            <person name="Dalin E."/>
            <person name="Tice H."/>
            <person name="Bruce D."/>
            <person name="Barry K."/>
            <person name="Pitluck S."/>
            <person name="Lowry S."/>
            <person name="Larimer F."/>
            <person name="Land M."/>
            <person name="Hauser L."/>
            <person name="Kyrpides N."/>
            <person name="Ivanova N."/>
            <person name="McMahon K.D."/>
            <person name="Hugenholtz P."/>
        </authorList>
    </citation>
    <scope>NUCLEOTIDE SEQUENCE</scope>
    <source>
        <strain evidence="2">UW-1</strain>
    </source>
</reference>
<dbReference type="EMBL" id="CP001715">
    <property type="protein sequence ID" value="ACV35216.1"/>
    <property type="molecule type" value="Genomic_DNA"/>
</dbReference>
<keyword evidence="1" id="KW-0732">Signal</keyword>
<accession>C7RLW7</accession>
<feature type="signal peptide" evidence="1">
    <location>
        <begin position="1"/>
        <end position="29"/>
    </location>
</feature>
<dbReference type="KEGG" id="app:CAP2UW1_1919"/>
<evidence type="ECO:0000256" key="1">
    <source>
        <dbReference type="SAM" id="SignalP"/>
    </source>
</evidence>
<dbReference type="PROSITE" id="PS51257">
    <property type="entry name" value="PROKAR_LIPOPROTEIN"/>
    <property type="match status" value="1"/>
</dbReference>
<dbReference type="STRING" id="522306.CAP2UW1_1919"/>
<dbReference type="HOGENOM" id="CLU_1217650_0_0_4"/>
<sequence length="227" mass="24979" precursor="true">MGRLDLRGVRGALRALAAALSVATGLACAQQDATLRLDSDPPLPPPTEAQLERGRELLGKIVHVIEHVSLYDASAVLGVFGFTDLETFSAPKYLWVRPRPRIPRPGVREEYLGSGLTDLESSPSIRDVRIRASARFSGGFNTRDACVAIDDVERQFAAAPERRTGPFIVKDRFSTPRRAHDIGNLSFKPLATPYGFVGQIGFGFDYQVCAVDFGFIYFPTEPREVLQ</sequence>
<reference evidence="2" key="2">
    <citation type="submission" date="2009-09" db="EMBL/GenBank/DDBJ databases">
        <title>Complete sequence of chromosome of Candidatus Accumulibacter phosphatis clade IIA str. UW-1.</title>
        <authorList>
            <consortium name="US DOE Joint Genome Institute"/>
            <person name="Martin H.G."/>
            <person name="Ivanova N."/>
            <person name="Kunin V."/>
            <person name="Warnecke F."/>
            <person name="Barry K."/>
            <person name="He S."/>
            <person name="Salamov A."/>
            <person name="Szeto E."/>
            <person name="Dalin E."/>
            <person name="Pangilinan J.L."/>
            <person name="Lapidus A."/>
            <person name="Lowry S."/>
            <person name="Kyrpides N.C."/>
            <person name="McMahon K.D."/>
            <person name="Hugenholtz P."/>
        </authorList>
    </citation>
    <scope>NUCLEOTIDE SEQUENCE [LARGE SCALE GENOMIC DNA]</scope>
    <source>
        <strain evidence="2">UW-1</strain>
    </source>
</reference>